<dbReference type="EMBL" id="BMZS01000003">
    <property type="protein sequence ID" value="GHD45762.1"/>
    <property type="molecule type" value="Genomic_DNA"/>
</dbReference>
<reference evidence="2" key="2">
    <citation type="submission" date="2020-09" db="EMBL/GenBank/DDBJ databases">
        <authorList>
            <person name="Sun Q."/>
            <person name="Kim S."/>
        </authorList>
    </citation>
    <scope>NUCLEOTIDE SEQUENCE</scope>
    <source>
        <strain evidence="2">KCTC 42651</strain>
    </source>
</reference>
<accession>A0A918XQZ6</accession>
<dbReference type="AlphaFoldDB" id="A0A918XQZ6"/>
<keyword evidence="3" id="KW-1185">Reference proteome</keyword>
<dbReference type="RefSeq" id="WP_189988257.1">
    <property type="nucleotide sequence ID" value="NZ_BMZS01000003.1"/>
</dbReference>
<evidence type="ECO:0000313" key="3">
    <source>
        <dbReference type="Proteomes" id="UP000630353"/>
    </source>
</evidence>
<organism evidence="2 3">
    <name type="scientific">Thalassobaculum fulvum</name>
    <dbReference type="NCBI Taxonomy" id="1633335"/>
    <lineage>
        <taxon>Bacteria</taxon>
        <taxon>Pseudomonadati</taxon>
        <taxon>Pseudomonadota</taxon>
        <taxon>Alphaproteobacteria</taxon>
        <taxon>Rhodospirillales</taxon>
        <taxon>Thalassobaculaceae</taxon>
        <taxon>Thalassobaculum</taxon>
    </lineage>
</organism>
<dbReference type="Proteomes" id="UP000630353">
    <property type="component" value="Unassembled WGS sequence"/>
</dbReference>
<dbReference type="Pfam" id="PF11748">
    <property type="entry name" value="DUF3306"/>
    <property type="match status" value="1"/>
</dbReference>
<name>A0A918XQZ6_9PROT</name>
<reference evidence="2" key="1">
    <citation type="journal article" date="2014" name="Int. J. Syst. Evol. Microbiol.">
        <title>Complete genome sequence of Corynebacterium casei LMG S-19264T (=DSM 44701T), isolated from a smear-ripened cheese.</title>
        <authorList>
            <consortium name="US DOE Joint Genome Institute (JGI-PGF)"/>
            <person name="Walter F."/>
            <person name="Albersmeier A."/>
            <person name="Kalinowski J."/>
            <person name="Ruckert C."/>
        </authorList>
    </citation>
    <scope>NUCLEOTIDE SEQUENCE</scope>
    <source>
        <strain evidence="2">KCTC 42651</strain>
    </source>
</reference>
<evidence type="ECO:0000256" key="1">
    <source>
        <dbReference type="SAM" id="MobiDB-lite"/>
    </source>
</evidence>
<evidence type="ECO:0000313" key="2">
    <source>
        <dbReference type="EMBL" id="GHD45762.1"/>
    </source>
</evidence>
<feature type="region of interest" description="Disordered" evidence="1">
    <location>
        <begin position="1"/>
        <end position="57"/>
    </location>
</feature>
<feature type="compositionally biased region" description="Basic and acidic residues" evidence="1">
    <location>
        <begin position="23"/>
        <end position="32"/>
    </location>
</feature>
<feature type="region of interest" description="Disordered" evidence="1">
    <location>
        <begin position="150"/>
        <end position="248"/>
    </location>
</feature>
<proteinExistence type="predicted"/>
<feature type="compositionally biased region" description="Low complexity" evidence="1">
    <location>
        <begin position="179"/>
        <end position="209"/>
    </location>
</feature>
<gene>
    <name evidence="2" type="ORF">GCM10017083_14190</name>
</gene>
<evidence type="ECO:0008006" key="4">
    <source>
        <dbReference type="Google" id="ProtNLM"/>
    </source>
</evidence>
<sequence>MSRPTEGGFLSRWSRRKQQARGGRPELPDEPRPTPVPAAATTAGGAGPDAVDEESLSDEELLARYELPDPTTLTASDDVAAFMRSGVPKRLRNMALRRVWRLDPVLANLDGLNDYDEDYTDAAMLVGAAVKTVYQVGKGGAAHLQEAAERLAADEPVGAGPGSAGPESAGPESPEDPAEAGGADGTARPGEAEPAGAESGPAGPVAGGASREAAASDGSRSSAQRRRRMVFATPEAGEIPAGARDSDN</sequence>
<protein>
    <recommendedName>
        <fullName evidence="4">DUF3306 domain-containing protein</fullName>
    </recommendedName>
</protein>
<comment type="caution">
    <text evidence="2">The sequence shown here is derived from an EMBL/GenBank/DDBJ whole genome shotgun (WGS) entry which is preliminary data.</text>
</comment>
<dbReference type="InterPro" id="IPR021735">
    <property type="entry name" value="DUF3306"/>
</dbReference>